<feature type="non-terminal residue" evidence="1">
    <location>
        <position position="50"/>
    </location>
</feature>
<evidence type="ECO:0000313" key="2">
    <source>
        <dbReference type="Proteomes" id="UP000479000"/>
    </source>
</evidence>
<sequence>MFLQKGVAFLNHSASLAHDGIGIEAVFVNSAGEWKLGGFTSTKELSADKS</sequence>
<keyword evidence="2" id="KW-1185">Reference proteome</keyword>
<reference evidence="1 2" key="1">
    <citation type="submission" date="2020-02" db="EMBL/GenBank/DDBJ databases">
        <authorList>
            <person name="Ferguson B K."/>
        </authorList>
    </citation>
    <scope>NUCLEOTIDE SEQUENCE [LARGE SCALE GENOMIC DNA]</scope>
</reference>
<evidence type="ECO:0000313" key="1">
    <source>
        <dbReference type="EMBL" id="CAB0005906.1"/>
    </source>
</evidence>
<accession>A0A6H5GPY5</accession>
<dbReference type="OrthoDB" id="447103at2759"/>
<gene>
    <name evidence="1" type="ORF">NTEN_LOCUS11383</name>
</gene>
<dbReference type="EMBL" id="CADCXU010016840">
    <property type="protein sequence ID" value="CAB0005906.1"/>
    <property type="molecule type" value="Genomic_DNA"/>
</dbReference>
<proteinExistence type="predicted"/>
<name>A0A6H5GPY5_9HEMI</name>
<protein>
    <submittedName>
        <fullName evidence="1">Uncharacterized protein</fullName>
    </submittedName>
</protein>
<dbReference type="AlphaFoldDB" id="A0A6H5GPY5"/>
<organism evidence="1 2">
    <name type="scientific">Nesidiocoris tenuis</name>
    <dbReference type="NCBI Taxonomy" id="355587"/>
    <lineage>
        <taxon>Eukaryota</taxon>
        <taxon>Metazoa</taxon>
        <taxon>Ecdysozoa</taxon>
        <taxon>Arthropoda</taxon>
        <taxon>Hexapoda</taxon>
        <taxon>Insecta</taxon>
        <taxon>Pterygota</taxon>
        <taxon>Neoptera</taxon>
        <taxon>Paraneoptera</taxon>
        <taxon>Hemiptera</taxon>
        <taxon>Heteroptera</taxon>
        <taxon>Panheteroptera</taxon>
        <taxon>Cimicomorpha</taxon>
        <taxon>Miridae</taxon>
        <taxon>Dicyphina</taxon>
        <taxon>Nesidiocoris</taxon>
    </lineage>
</organism>
<dbReference type="Proteomes" id="UP000479000">
    <property type="component" value="Unassembled WGS sequence"/>
</dbReference>
<dbReference type="Gene3D" id="1.10.510.10">
    <property type="entry name" value="Transferase(Phosphotransferase) domain 1"/>
    <property type="match status" value="1"/>
</dbReference>